<keyword evidence="12 20" id="KW-0472">Membrane</keyword>
<evidence type="ECO:0000256" key="2">
    <source>
        <dbReference type="ARBA" id="ARBA00022527"/>
    </source>
</evidence>
<keyword evidence="3" id="KW-0245">EGF-like domain</keyword>
<dbReference type="CDD" id="cd14066">
    <property type="entry name" value="STKc_IRAK"/>
    <property type="match status" value="1"/>
</dbReference>
<dbReference type="FunFam" id="2.90.10.10:FF:000013">
    <property type="entry name" value="G-type lectin S-receptor-like serine/threonine-protein kinase LECRK1"/>
    <property type="match status" value="1"/>
</dbReference>
<evidence type="ECO:0000256" key="21">
    <source>
        <dbReference type="SAM" id="SignalP"/>
    </source>
</evidence>
<reference evidence="25" key="2">
    <citation type="submission" date="2025-08" db="UniProtKB">
        <authorList>
            <consortium name="RefSeq"/>
        </authorList>
    </citation>
    <scope>IDENTIFICATION</scope>
    <source>
        <tissue evidence="25">Leaves</tissue>
    </source>
</reference>
<keyword evidence="13" id="KW-1015">Disulfide bond</keyword>
<keyword evidence="24" id="KW-1185">Reference proteome</keyword>
<keyword evidence="2 18" id="KW-0723">Serine/threonine-protein kinase</keyword>
<dbReference type="FunFam" id="3.30.200.20:FF:000059">
    <property type="entry name" value="S-receptor-like serine/threonine-protein kinase"/>
    <property type="match status" value="1"/>
</dbReference>
<dbReference type="SMART" id="SM00108">
    <property type="entry name" value="B_lectin"/>
    <property type="match status" value="1"/>
</dbReference>
<dbReference type="FunFam" id="1.10.510.10:FF:000237">
    <property type="entry name" value="G-type lectin S-receptor-like serine/threonine-protein kinase"/>
    <property type="match status" value="1"/>
</dbReference>
<keyword evidence="8 18" id="KW-0547">Nucleotide-binding</keyword>
<evidence type="ECO:0000313" key="25">
    <source>
        <dbReference type="RefSeq" id="XP_027065246.1"/>
    </source>
</evidence>
<dbReference type="InterPro" id="IPR000719">
    <property type="entry name" value="Prot_kinase_dom"/>
</dbReference>
<evidence type="ECO:0000259" key="22">
    <source>
        <dbReference type="PROSITE" id="PS50011"/>
    </source>
</evidence>
<dbReference type="GO" id="GO:0004674">
    <property type="term" value="F:protein serine/threonine kinase activity"/>
    <property type="evidence" value="ECO:0007669"/>
    <property type="project" value="UniProtKB-KW"/>
</dbReference>
<comment type="subcellular location">
    <subcellularLocation>
        <location evidence="1">Membrane</location>
        <topology evidence="1">Single-pass type I membrane protein</topology>
    </subcellularLocation>
</comment>
<dbReference type="SMART" id="SM00220">
    <property type="entry name" value="S_TKc"/>
    <property type="match status" value="1"/>
</dbReference>
<dbReference type="InterPro" id="IPR008271">
    <property type="entry name" value="Ser/Thr_kinase_AS"/>
</dbReference>
<comment type="catalytic activity">
    <reaction evidence="17 18">
        <text>L-seryl-[protein] + ATP = O-phospho-L-seryl-[protein] + ADP + H(+)</text>
        <dbReference type="Rhea" id="RHEA:17989"/>
        <dbReference type="Rhea" id="RHEA-COMP:9863"/>
        <dbReference type="Rhea" id="RHEA-COMP:11604"/>
        <dbReference type="ChEBI" id="CHEBI:15378"/>
        <dbReference type="ChEBI" id="CHEBI:29999"/>
        <dbReference type="ChEBI" id="CHEBI:30616"/>
        <dbReference type="ChEBI" id="CHEBI:83421"/>
        <dbReference type="ChEBI" id="CHEBI:456216"/>
        <dbReference type="EC" id="2.7.11.1"/>
    </reaction>
</comment>
<evidence type="ECO:0000256" key="20">
    <source>
        <dbReference type="SAM" id="Phobius"/>
    </source>
</evidence>
<evidence type="ECO:0000256" key="16">
    <source>
        <dbReference type="ARBA" id="ARBA00047899"/>
    </source>
</evidence>
<dbReference type="InterPro" id="IPR001480">
    <property type="entry name" value="Bulb-type_lectin_dom"/>
</dbReference>
<evidence type="ECO:0000256" key="12">
    <source>
        <dbReference type="ARBA" id="ARBA00023136"/>
    </source>
</evidence>
<organism evidence="24 25">
    <name type="scientific">Coffea arabica</name>
    <name type="common">Arabian coffee</name>
    <dbReference type="NCBI Taxonomy" id="13443"/>
    <lineage>
        <taxon>Eukaryota</taxon>
        <taxon>Viridiplantae</taxon>
        <taxon>Streptophyta</taxon>
        <taxon>Embryophyta</taxon>
        <taxon>Tracheophyta</taxon>
        <taxon>Spermatophyta</taxon>
        <taxon>Magnoliopsida</taxon>
        <taxon>eudicotyledons</taxon>
        <taxon>Gunneridae</taxon>
        <taxon>Pentapetalae</taxon>
        <taxon>asterids</taxon>
        <taxon>lamiids</taxon>
        <taxon>Gentianales</taxon>
        <taxon>Rubiaceae</taxon>
        <taxon>Ixoroideae</taxon>
        <taxon>Gardenieae complex</taxon>
        <taxon>Bertiereae - Coffeeae clade</taxon>
        <taxon>Coffeeae</taxon>
        <taxon>Coffea</taxon>
    </lineage>
</organism>
<evidence type="ECO:0000256" key="19">
    <source>
        <dbReference type="PROSITE-ProRule" id="PRU10141"/>
    </source>
</evidence>
<gene>
    <name evidence="25" type="primary">LOC113691344</name>
</gene>
<sequence length="825" mass="92681">MTRPKLYLAMANLCIQLIFLVFLLPVSALAQNNGTVPNNSTLTAGETSSYWLSPSGEFAFGFQQLQEKDLFLFSIWYHKIPDKTVVWYVNTINSVPRNSTVVLDGQIGLVLRNPQGSQLWTTDVNSNQVDHGFMNNTGNFILKGSDDSWLWESFKFPSDTILPNQGLAIGNSLSSRQSATNFSQGRFYLHFDGDGNLVLATRSVPTNVYDEVQYYNSQTSSSTDALNSGYQVTFEGTGAMYIRKAINQTQQLNLVAESLPQASEYYHRATIDFYGVFTHYYHPRTFTGNPNWTIFWYVPINICYIQGEMGSGACGFNSVCYLEDNGRPACKCPNGYILLDPKDAYGSCIPNSSLGCGEVEGSSESLFDLEVVNDINWPLSDYERIYPSQEPVCKQSCLQDCFCAVAIFSGSGCWKKRLPLANGRAESTGGQSKAFIKYRKNDAPPVCQTLPPVGQTLPPVLTGSKPKNRGTVVLVGSLLLGSSFFVNLVFIATACFGFYFIYHKKKVITHPNTDALNTNLLYFAYKELADATNEFKEELGRGSFGTVYKGDLQIRSKNTTFAVKKLYRMDQDADKEFRAEVESIGQTNHKNLVRLLGFCDEGQHRLLVYEYMSCGTLARLLFNNPKPSWSMRTQIAIGIARGLVYLHEECNTQIIHCDIKPQNVLLDEYFNARISDFGLAKLLMINQSRTFTSIRGTKGYVAPEWFRSNQITAKVDVYSFGVLLLEIISCRRCVENIENLGEGENPILIDWAWDCFQEGRLDMFVENDLEALEDQMMLERFQMVAMWCIQENSSLRPKMRKVSQMLEGIVEVIAPPCPSPFSTTG</sequence>
<dbReference type="InterPro" id="IPR011009">
    <property type="entry name" value="Kinase-like_dom_sf"/>
</dbReference>
<dbReference type="PIRSF" id="PIRSF000641">
    <property type="entry name" value="SRK"/>
    <property type="match status" value="1"/>
</dbReference>
<evidence type="ECO:0000256" key="9">
    <source>
        <dbReference type="ARBA" id="ARBA00022777"/>
    </source>
</evidence>
<keyword evidence="5 20" id="KW-0812">Transmembrane</keyword>
<reference evidence="24" key="1">
    <citation type="journal article" date="2025" name="Foods">
        <title>Unveiling the Microbial Signatures of Arabica Coffee Cherries: Insights into Ripeness Specific Diversity, Functional Traits, and Implications for Quality and Safety.</title>
        <authorList>
            <consortium name="RefSeq"/>
            <person name="Tenea G.N."/>
            <person name="Cifuentes V."/>
            <person name="Reyes P."/>
            <person name="Cevallos-Vallejos M."/>
        </authorList>
    </citation>
    <scope>NUCLEOTIDE SEQUENCE [LARGE SCALE GENOMIC DNA]</scope>
</reference>
<evidence type="ECO:0000256" key="10">
    <source>
        <dbReference type="ARBA" id="ARBA00022840"/>
    </source>
</evidence>
<feature type="transmembrane region" description="Helical" evidence="20">
    <location>
        <begin position="472"/>
        <end position="502"/>
    </location>
</feature>
<evidence type="ECO:0000256" key="17">
    <source>
        <dbReference type="ARBA" id="ARBA00048679"/>
    </source>
</evidence>
<dbReference type="Pfam" id="PF01453">
    <property type="entry name" value="B_lectin"/>
    <property type="match status" value="1"/>
</dbReference>
<protein>
    <recommendedName>
        <fullName evidence="18">Receptor-like serine/threonine-protein kinase</fullName>
        <ecNumber evidence="18">2.7.11.1</ecNumber>
    </recommendedName>
</protein>
<keyword evidence="10 18" id="KW-0067">ATP-binding</keyword>
<dbReference type="GeneID" id="113691344"/>
<dbReference type="RefSeq" id="XP_027065246.1">
    <property type="nucleotide sequence ID" value="XM_027209445.2"/>
</dbReference>
<name>A0A6P6SHI4_COFAR</name>
<dbReference type="GO" id="GO:0030246">
    <property type="term" value="F:carbohydrate binding"/>
    <property type="evidence" value="ECO:0007669"/>
    <property type="project" value="UniProtKB-KW"/>
</dbReference>
<dbReference type="InterPro" id="IPR051343">
    <property type="entry name" value="G-type_lectin_kinases/EP1-like"/>
</dbReference>
<evidence type="ECO:0000256" key="1">
    <source>
        <dbReference type="ARBA" id="ARBA00004479"/>
    </source>
</evidence>
<dbReference type="GO" id="GO:0005524">
    <property type="term" value="F:ATP binding"/>
    <property type="evidence" value="ECO:0007669"/>
    <property type="project" value="UniProtKB-UniRule"/>
</dbReference>
<evidence type="ECO:0000256" key="11">
    <source>
        <dbReference type="ARBA" id="ARBA00022989"/>
    </source>
</evidence>
<evidence type="ECO:0000256" key="14">
    <source>
        <dbReference type="ARBA" id="ARBA00023170"/>
    </source>
</evidence>
<dbReference type="PROSITE" id="PS00107">
    <property type="entry name" value="PROTEIN_KINASE_ATP"/>
    <property type="match status" value="1"/>
</dbReference>
<keyword evidence="9 18" id="KW-0418">Kinase</keyword>
<proteinExistence type="inferred from homology"/>
<evidence type="ECO:0000256" key="15">
    <source>
        <dbReference type="ARBA" id="ARBA00023180"/>
    </source>
</evidence>
<dbReference type="PROSITE" id="PS00108">
    <property type="entry name" value="PROTEIN_KINASE_ST"/>
    <property type="match status" value="1"/>
</dbReference>
<evidence type="ECO:0000256" key="5">
    <source>
        <dbReference type="ARBA" id="ARBA00022692"/>
    </source>
</evidence>
<evidence type="ECO:0000256" key="8">
    <source>
        <dbReference type="ARBA" id="ARBA00022741"/>
    </source>
</evidence>
<dbReference type="InterPro" id="IPR036426">
    <property type="entry name" value="Bulb-type_lectin_dom_sf"/>
</dbReference>
<dbReference type="PANTHER" id="PTHR47976:SF15">
    <property type="entry name" value="G-TYPE LECTIN S-RECEPTOR-LIKE SERINE_THREONINE-PROTEIN KINASE RLK1"/>
    <property type="match status" value="1"/>
</dbReference>
<keyword evidence="11 20" id="KW-1133">Transmembrane helix</keyword>
<dbReference type="InterPro" id="IPR024171">
    <property type="entry name" value="SRK-like_kinase"/>
</dbReference>
<keyword evidence="14" id="KW-0675">Receptor</keyword>
<keyword evidence="15" id="KW-0325">Glycoprotein</keyword>
<evidence type="ECO:0000256" key="7">
    <source>
        <dbReference type="ARBA" id="ARBA00022734"/>
    </source>
</evidence>
<evidence type="ECO:0000256" key="13">
    <source>
        <dbReference type="ARBA" id="ARBA00023157"/>
    </source>
</evidence>
<evidence type="ECO:0000256" key="4">
    <source>
        <dbReference type="ARBA" id="ARBA00022679"/>
    </source>
</evidence>
<dbReference type="Gene3D" id="1.10.510.10">
    <property type="entry name" value="Transferase(Phosphotransferase) domain 1"/>
    <property type="match status" value="1"/>
</dbReference>
<dbReference type="PROSITE" id="PS50011">
    <property type="entry name" value="PROTEIN_KINASE_DOM"/>
    <property type="match status" value="1"/>
</dbReference>
<comment type="catalytic activity">
    <reaction evidence="16 18">
        <text>L-threonyl-[protein] + ATP = O-phospho-L-threonyl-[protein] + ADP + H(+)</text>
        <dbReference type="Rhea" id="RHEA:46608"/>
        <dbReference type="Rhea" id="RHEA-COMP:11060"/>
        <dbReference type="Rhea" id="RHEA-COMP:11605"/>
        <dbReference type="ChEBI" id="CHEBI:15378"/>
        <dbReference type="ChEBI" id="CHEBI:30013"/>
        <dbReference type="ChEBI" id="CHEBI:30616"/>
        <dbReference type="ChEBI" id="CHEBI:61977"/>
        <dbReference type="ChEBI" id="CHEBI:456216"/>
        <dbReference type="EC" id="2.7.11.1"/>
    </reaction>
</comment>
<dbReference type="Pfam" id="PF00069">
    <property type="entry name" value="Pkinase"/>
    <property type="match status" value="1"/>
</dbReference>
<feature type="chain" id="PRO_5028110231" description="Receptor-like serine/threonine-protein kinase" evidence="21">
    <location>
        <begin position="31"/>
        <end position="825"/>
    </location>
</feature>
<dbReference type="PANTHER" id="PTHR47976">
    <property type="entry name" value="G-TYPE LECTIN S-RECEPTOR-LIKE SERINE/THREONINE-PROTEIN KINASE SD2-5"/>
    <property type="match status" value="1"/>
</dbReference>
<evidence type="ECO:0000256" key="18">
    <source>
        <dbReference type="PIRNR" id="PIRNR000641"/>
    </source>
</evidence>
<feature type="signal peptide" evidence="21">
    <location>
        <begin position="1"/>
        <end position="30"/>
    </location>
</feature>
<dbReference type="PROSITE" id="PS50927">
    <property type="entry name" value="BULB_LECTIN"/>
    <property type="match status" value="1"/>
</dbReference>
<keyword evidence="6 21" id="KW-0732">Signal</keyword>
<evidence type="ECO:0000256" key="3">
    <source>
        <dbReference type="ARBA" id="ARBA00022536"/>
    </source>
</evidence>
<evidence type="ECO:0000259" key="23">
    <source>
        <dbReference type="PROSITE" id="PS50927"/>
    </source>
</evidence>
<dbReference type="SUPFAM" id="SSF56112">
    <property type="entry name" value="Protein kinase-like (PK-like)"/>
    <property type="match status" value="1"/>
</dbReference>
<dbReference type="EC" id="2.7.11.1" evidence="18"/>
<evidence type="ECO:0000313" key="24">
    <source>
        <dbReference type="Proteomes" id="UP001652660"/>
    </source>
</evidence>
<dbReference type="Gene3D" id="2.90.10.10">
    <property type="entry name" value="Bulb-type lectin domain"/>
    <property type="match status" value="2"/>
</dbReference>
<dbReference type="Proteomes" id="UP001652660">
    <property type="component" value="Chromosome 1e"/>
</dbReference>
<dbReference type="GO" id="GO:0016020">
    <property type="term" value="C:membrane"/>
    <property type="evidence" value="ECO:0007669"/>
    <property type="project" value="UniProtKB-SubCell"/>
</dbReference>
<feature type="domain" description="Protein kinase" evidence="22">
    <location>
        <begin position="533"/>
        <end position="810"/>
    </location>
</feature>
<evidence type="ECO:0000256" key="6">
    <source>
        <dbReference type="ARBA" id="ARBA00022729"/>
    </source>
</evidence>
<dbReference type="OrthoDB" id="1930390at2759"/>
<dbReference type="FunFam" id="2.90.10.30:FF:000001">
    <property type="entry name" value="Serine/threonine-protein kinase"/>
    <property type="match status" value="1"/>
</dbReference>
<dbReference type="InterPro" id="IPR017441">
    <property type="entry name" value="Protein_kinase_ATP_BS"/>
</dbReference>
<dbReference type="SUPFAM" id="SSF51110">
    <property type="entry name" value="alpha-D-mannose-specific plant lectins"/>
    <property type="match status" value="1"/>
</dbReference>
<feature type="binding site" evidence="19">
    <location>
        <position position="565"/>
    </location>
    <ligand>
        <name>ATP</name>
        <dbReference type="ChEBI" id="CHEBI:30616"/>
    </ligand>
</feature>
<keyword evidence="4 18" id="KW-0808">Transferase</keyword>
<comment type="similarity">
    <text evidence="18">Belongs to the protein kinase superfamily. Ser/Thr protein kinase family.</text>
</comment>
<dbReference type="Gene3D" id="3.30.200.20">
    <property type="entry name" value="Phosphorylase Kinase, domain 1"/>
    <property type="match status" value="1"/>
</dbReference>
<feature type="domain" description="Bulb-type lectin" evidence="23">
    <location>
        <begin position="33"/>
        <end position="155"/>
    </location>
</feature>
<dbReference type="AlphaFoldDB" id="A0A6P6SHI4"/>
<keyword evidence="7" id="KW-0430">Lectin</keyword>
<accession>A0A6P6SHI4</accession>